<reference evidence="2" key="1">
    <citation type="submission" date="2013-09" db="EMBL/GenBank/DDBJ databases">
        <title>Corchorus olitorius genome sequencing.</title>
        <authorList>
            <person name="Alam M."/>
            <person name="Haque M.S."/>
            <person name="Islam M.S."/>
            <person name="Emdad E.M."/>
            <person name="Islam M.M."/>
            <person name="Ahmed B."/>
            <person name="Halim A."/>
            <person name="Hossen Q.M.M."/>
            <person name="Hossain M.Z."/>
            <person name="Ahmed R."/>
            <person name="Khan M.M."/>
            <person name="Islam R."/>
            <person name="Rashid M.M."/>
            <person name="Khan S.A."/>
            <person name="Rahman M.S."/>
            <person name="Alam M."/>
            <person name="Yahiya A.S."/>
            <person name="Khan M.S."/>
            <person name="Azam M.S."/>
            <person name="Haque T."/>
            <person name="Lashkar M.Z.H."/>
            <person name="Akhand A.I."/>
            <person name="Morshed G."/>
            <person name="Roy S."/>
            <person name="Uddin K.S."/>
            <person name="Rabeya T."/>
            <person name="Hossain A.S."/>
            <person name="Chowdhury A."/>
            <person name="Snigdha A.R."/>
            <person name="Mortoza M.S."/>
            <person name="Matin S.A."/>
            <person name="Hoque S.M.E."/>
            <person name="Islam M.K."/>
            <person name="Roy D.K."/>
            <person name="Haider R."/>
            <person name="Moosa M.M."/>
            <person name="Elias S.M."/>
            <person name="Hasan A.M."/>
            <person name="Jahan S."/>
            <person name="Shafiuddin M."/>
            <person name="Mahmood N."/>
            <person name="Shommy N.S."/>
        </authorList>
    </citation>
    <scope>NUCLEOTIDE SEQUENCE [LARGE SCALE GENOMIC DNA]</scope>
    <source>
        <strain evidence="2">cv. O-4</strain>
    </source>
</reference>
<name>A0A1R3JNA6_9ROSI</name>
<evidence type="ECO:0000313" key="1">
    <source>
        <dbReference type="EMBL" id="OMO96366.1"/>
    </source>
</evidence>
<keyword evidence="2" id="KW-1185">Reference proteome</keyword>
<sequence>MESANALSDYHWILVPKCPKISVELPLGSPPPPQWKSIKI</sequence>
<gene>
    <name evidence="1" type="ORF">COLO4_15332</name>
</gene>
<protein>
    <submittedName>
        <fullName evidence="1">Uncharacterized protein</fullName>
    </submittedName>
</protein>
<evidence type="ECO:0000313" key="2">
    <source>
        <dbReference type="Proteomes" id="UP000187203"/>
    </source>
</evidence>
<proteinExistence type="predicted"/>
<dbReference type="Proteomes" id="UP000187203">
    <property type="component" value="Unassembled WGS sequence"/>
</dbReference>
<organism evidence="1 2">
    <name type="scientific">Corchorus olitorius</name>
    <dbReference type="NCBI Taxonomy" id="93759"/>
    <lineage>
        <taxon>Eukaryota</taxon>
        <taxon>Viridiplantae</taxon>
        <taxon>Streptophyta</taxon>
        <taxon>Embryophyta</taxon>
        <taxon>Tracheophyta</taxon>
        <taxon>Spermatophyta</taxon>
        <taxon>Magnoliopsida</taxon>
        <taxon>eudicotyledons</taxon>
        <taxon>Gunneridae</taxon>
        <taxon>Pentapetalae</taxon>
        <taxon>rosids</taxon>
        <taxon>malvids</taxon>
        <taxon>Malvales</taxon>
        <taxon>Malvaceae</taxon>
        <taxon>Grewioideae</taxon>
        <taxon>Apeibeae</taxon>
        <taxon>Corchorus</taxon>
    </lineage>
</organism>
<accession>A0A1R3JNA6</accession>
<dbReference type="EMBL" id="AWUE01015656">
    <property type="protein sequence ID" value="OMO96366.1"/>
    <property type="molecule type" value="Genomic_DNA"/>
</dbReference>
<comment type="caution">
    <text evidence="1">The sequence shown here is derived from an EMBL/GenBank/DDBJ whole genome shotgun (WGS) entry which is preliminary data.</text>
</comment>
<dbReference type="AlphaFoldDB" id="A0A1R3JNA6"/>